<reference evidence="2" key="1">
    <citation type="submission" date="2024-07" db="EMBL/GenBank/DDBJ databases">
        <title>Halotolerant mesophilic bacterium Ornithinibacillus sp. 4-3, sp. nov., isolated from soil.</title>
        <authorList>
            <person name="Sidarenka A.V."/>
            <person name="Guliayeva D.E."/>
            <person name="Leanovich S.I."/>
            <person name="Hileuskaya K.S."/>
            <person name="Akhremchuk A.E."/>
            <person name="Sikolenko M.A."/>
            <person name="Valentovich L.N."/>
        </authorList>
    </citation>
    <scope>NUCLEOTIDE SEQUENCE</scope>
    <source>
        <strain evidence="2">4-3</strain>
    </source>
</reference>
<evidence type="ECO:0000256" key="1">
    <source>
        <dbReference type="SAM" id="Coils"/>
    </source>
</evidence>
<protein>
    <submittedName>
        <fullName evidence="2">Aspartyl-phosphate phosphatase Spo0E family protein</fullName>
    </submittedName>
</protein>
<dbReference type="RefSeq" id="WP_368654117.1">
    <property type="nucleotide sequence ID" value="NZ_CP162599.1"/>
</dbReference>
<evidence type="ECO:0000313" key="2">
    <source>
        <dbReference type="EMBL" id="XDK33436.1"/>
    </source>
</evidence>
<proteinExistence type="predicted"/>
<keyword evidence="1" id="KW-0175">Coiled coil</keyword>
<name>A0AB39HM53_9BACI</name>
<dbReference type="GO" id="GO:0043937">
    <property type="term" value="P:regulation of sporulation"/>
    <property type="evidence" value="ECO:0007669"/>
    <property type="project" value="InterPro"/>
</dbReference>
<gene>
    <name evidence="2" type="ORF">AB4Y30_03510</name>
</gene>
<dbReference type="EMBL" id="CP162599">
    <property type="protein sequence ID" value="XDK33436.1"/>
    <property type="molecule type" value="Genomic_DNA"/>
</dbReference>
<dbReference type="InterPro" id="IPR036638">
    <property type="entry name" value="HLH_DNA-bd_sf"/>
</dbReference>
<dbReference type="InterPro" id="IPR018540">
    <property type="entry name" value="Spo0E-like"/>
</dbReference>
<dbReference type="SUPFAM" id="SSF140500">
    <property type="entry name" value="BAS1536-like"/>
    <property type="match status" value="1"/>
</dbReference>
<accession>A0AB39HM53</accession>
<organism evidence="2">
    <name type="scientific">Ornithinibacillus sp. 4-3</name>
    <dbReference type="NCBI Taxonomy" id="3231488"/>
    <lineage>
        <taxon>Bacteria</taxon>
        <taxon>Bacillati</taxon>
        <taxon>Bacillota</taxon>
        <taxon>Bacilli</taxon>
        <taxon>Bacillales</taxon>
        <taxon>Bacillaceae</taxon>
        <taxon>Ornithinibacillus</taxon>
    </lineage>
</organism>
<dbReference type="GO" id="GO:0046983">
    <property type="term" value="F:protein dimerization activity"/>
    <property type="evidence" value="ECO:0007669"/>
    <property type="project" value="InterPro"/>
</dbReference>
<dbReference type="InterPro" id="IPR037208">
    <property type="entry name" value="Spo0E-like_sf"/>
</dbReference>
<feature type="coiled-coil region" evidence="1">
    <location>
        <begin position="4"/>
        <end position="52"/>
    </location>
</feature>
<dbReference type="Gene3D" id="4.10.280.10">
    <property type="entry name" value="Helix-loop-helix DNA-binding domain"/>
    <property type="match status" value="1"/>
</dbReference>
<dbReference type="AlphaFoldDB" id="A0AB39HM53"/>
<dbReference type="Pfam" id="PF09388">
    <property type="entry name" value="SpoOE-like"/>
    <property type="match status" value="1"/>
</dbReference>
<sequence length="52" mass="6209">MKPRKELYREIKSLKISLVQISKEKGMNHPHTIQASQKLDRLINEYMNLTQK</sequence>